<dbReference type="CDD" id="cd05247">
    <property type="entry name" value="UDP_G4E_1_SDR_e"/>
    <property type="match status" value="1"/>
</dbReference>
<dbReference type="InterPro" id="IPR001509">
    <property type="entry name" value="Epimerase_deHydtase"/>
</dbReference>
<comment type="cofactor">
    <cofactor evidence="2 10">
        <name>NAD(+)</name>
        <dbReference type="ChEBI" id="CHEBI:57540"/>
    </cofactor>
</comment>
<dbReference type="Gene3D" id="3.40.50.720">
    <property type="entry name" value="NAD(P)-binding Rossmann-like Domain"/>
    <property type="match status" value="1"/>
</dbReference>
<evidence type="ECO:0000256" key="8">
    <source>
        <dbReference type="ARBA" id="ARBA00023235"/>
    </source>
</evidence>
<organism evidence="12">
    <name type="scientific">uncultured Thermomicrobiales bacterium</name>
    <dbReference type="NCBI Taxonomy" id="1645740"/>
    <lineage>
        <taxon>Bacteria</taxon>
        <taxon>Pseudomonadati</taxon>
        <taxon>Thermomicrobiota</taxon>
        <taxon>Thermomicrobia</taxon>
        <taxon>Thermomicrobiales</taxon>
        <taxon>environmental samples</taxon>
    </lineage>
</organism>
<sequence>MRILVTGGAGYIGSVAVDRLVARGDEVAVLDSLWRGHRSAIAKGAEFYAADLRDAARVEAVVRDVNPDAVLHFAAATLVPESVREPSLYFSINTSGSLNLLMAMLEAGVERIVFSSTAAVYGVPQSMPVREDDPTQPINPYGQSKRMVEQILEAFSLAYGLRYAALRYFNVAGATEYLGEDHDPETHVIPVAIQVAMGLRDAFGIYGTDYPTPDGTAIRDYVHVLDLVDAHLRALDRLDETLGAINLGTRDGVSVRQIVDAVEQVTERELPVRLEARREGDPPSLVADSTKASDVLGWTPTHSNLPEMVSSAWDWWQRHPAGYSRSRAEVPSAVGR</sequence>
<evidence type="ECO:0000256" key="2">
    <source>
        <dbReference type="ARBA" id="ARBA00001911"/>
    </source>
</evidence>
<keyword evidence="9 10" id="KW-0119">Carbohydrate metabolism</keyword>
<dbReference type="AlphaFoldDB" id="A0A6J4VKU1"/>
<comment type="catalytic activity">
    <reaction evidence="1 10">
        <text>UDP-alpha-D-glucose = UDP-alpha-D-galactose</text>
        <dbReference type="Rhea" id="RHEA:22168"/>
        <dbReference type="ChEBI" id="CHEBI:58885"/>
        <dbReference type="ChEBI" id="CHEBI:66914"/>
        <dbReference type="EC" id="5.1.3.2"/>
    </reaction>
</comment>
<keyword evidence="7 10" id="KW-0520">NAD</keyword>
<evidence type="ECO:0000259" key="11">
    <source>
        <dbReference type="Pfam" id="PF01370"/>
    </source>
</evidence>
<dbReference type="Pfam" id="PF01370">
    <property type="entry name" value="Epimerase"/>
    <property type="match status" value="1"/>
</dbReference>
<evidence type="ECO:0000256" key="6">
    <source>
        <dbReference type="ARBA" id="ARBA00018569"/>
    </source>
</evidence>
<dbReference type="EMBL" id="CADCWF010000343">
    <property type="protein sequence ID" value="CAA9580934.1"/>
    <property type="molecule type" value="Genomic_DNA"/>
</dbReference>
<dbReference type="UniPathway" id="UPA00214"/>
<dbReference type="PANTHER" id="PTHR43725">
    <property type="entry name" value="UDP-GLUCOSE 4-EPIMERASE"/>
    <property type="match status" value="1"/>
</dbReference>
<dbReference type="EC" id="5.1.3.2" evidence="5 10"/>
<feature type="domain" description="NAD-dependent epimerase/dehydratase" evidence="11">
    <location>
        <begin position="3"/>
        <end position="248"/>
    </location>
</feature>
<evidence type="ECO:0000256" key="1">
    <source>
        <dbReference type="ARBA" id="ARBA00000083"/>
    </source>
</evidence>
<comment type="similarity">
    <text evidence="4 10">Belongs to the NAD(P)-dependent epimerase/dehydratase family.</text>
</comment>
<evidence type="ECO:0000256" key="7">
    <source>
        <dbReference type="ARBA" id="ARBA00023027"/>
    </source>
</evidence>
<dbReference type="Gene3D" id="3.90.25.10">
    <property type="entry name" value="UDP-galactose 4-epimerase, domain 1"/>
    <property type="match status" value="1"/>
</dbReference>
<accession>A0A6J4VKU1</accession>
<evidence type="ECO:0000256" key="4">
    <source>
        <dbReference type="ARBA" id="ARBA00007637"/>
    </source>
</evidence>
<dbReference type="PANTHER" id="PTHR43725:SF53">
    <property type="entry name" value="UDP-ARABINOSE 4-EPIMERASE 1"/>
    <property type="match status" value="1"/>
</dbReference>
<dbReference type="GO" id="GO:0033499">
    <property type="term" value="P:galactose catabolic process via UDP-galactose, Leloir pathway"/>
    <property type="evidence" value="ECO:0007669"/>
    <property type="project" value="TreeGrafter"/>
</dbReference>
<dbReference type="SUPFAM" id="SSF51735">
    <property type="entry name" value="NAD(P)-binding Rossmann-fold domains"/>
    <property type="match status" value="1"/>
</dbReference>
<dbReference type="InterPro" id="IPR036291">
    <property type="entry name" value="NAD(P)-bd_dom_sf"/>
</dbReference>
<evidence type="ECO:0000256" key="5">
    <source>
        <dbReference type="ARBA" id="ARBA00013189"/>
    </source>
</evidence>
<reference evidence="12" key="1">
    <citation type="submission" date="2020-02" db="EMBL/GenBank/DDBJ databases">
        <authorList>
            <person name="Meier V. D."/>
        </authorList>
    </citation>
    <scope>NUCLEOTIDE SEQUENCE</scope>
    <source>
        <strain evidence="12">AVDCRST_MAG59</strain>
    </source>
</reference>
<name>A0A6J4VKU1_9BACT</name>
<evidence type="ECO:0000256" key="3">
    <source>
        <dbReference type="ARBA" id="ARBA00004947"/>
    </source>
</evidence>
<dbReference type="InterPro" id="IPR005886">
    <property type="entry name" value="UDP_G4E"/>
</dbReference>
<evidence type="ECO:0000256" key="10">
    <source>
        <dbReference type="RuleBase" id="RU366046"/>
    </source>
</evidence>
<dbReference type="GO" id="GO:0003978">
    <property type="term" value="F:UDP-glucose 4-epimerase activity"/>
    <property type="evidence" value="ECO:0007669"/>
    <property type="project" value="UniProtKB-UniRule"/>
</dbReference>
<evidence type="ECO:0000313" key="12">
    <source>
        <dbReference type="EMBL" id="CAA9580934.1"/>
    </source>
</evidence>
<keyword evidence="8 10" id="KW-0413">Isomerase</keyword>
<proteinExistence type="inferred from homology"/>
<comment type="pathway">
    <text evidence="3 10">Carbohydrate metabolism; galactose metabolism.</text>
</comment>
<dbReference type="NCBIfam" id="TIGR01179">
    <property type="entry name" value="galE"/>
    <property type="match status" value="1"/>
</dbReference>
<evidence type="ECO:0000256" key="9">
    <source>
        <dbReference type="ARBA" id="ARBA00023277"/>
    </source>
</evidence>
<comment type="subunit">
    <text evidence="10">Homodimer.</text>
</comment>
<protein>
    <recommendedName>
        <fullName evidence="6 10">UDP-glucose 4-epimerase</fullName>
        <ecNumber evidence="5 10">5.1.3.2</ecNumber>
    </recommendedName>
</protein>
<gene>
    <name evidence="12" type="ORF">AVDCRST_MAG59-4791</name>
</gene>